<dbReference type="InterPro" id="IPR003593">
    <property type="entry name" value="AAA+_ATPase"/>
</dbReference>
<proteinExistence type="inferred from homology"/>
<evidence type="ECO:0000313" key="4">
    <source>
        <dbReference type="EMBL" id="VYU49714.1"/>
    </source>
</evidence>
<evidence type="ECO:0000259" key="3">
    <source>
        <dbReference type="PROSITE" id="PS50234"/>
    </source>
</evidence>
<dbReference type="SUPFAM" id="SSF52540">
    <property type="entry name" value="P-loop containing nucleoside triphosphate hydrolases"/>
    <property type="match status" value="1"/>
</dbReference>
<evidence type="ECO:0000256" key="1">
    <source>
        <dbReference type="ARBA" id="ARBA00005799"/>
    </source>
</evidence>
<dbReference type="CDD" id="cd00009">
    <property type="entry name" value="AAA"/>
    <property type="match status" value="1"/>
</dbReference>
<dbReference type="Gene3D" id="3.40.50.300">
    <property type="entry name" value="P-loop containing nucleotide triphosphate hydrolases"/>
    <property type="match status" value="1"/>
</dbReference>
<dbReference type="InterPro" id="IPR041628">
    <property type="entry name" value="ChlI/MoxR_AAA_lid"/>
</dbReference>
<dbReference type="GO" id="GO:0016851">
    <property type="term" value="F:magnesium chelatase activity"/>
    <property type="evidence" value="ECO:0007669"/>
    <property type="project" value="UniProtKB-EC"/>
</dbReference>
<dbReference type="RefSeq" id="WP_021842472.1">
    <property type="nucleotide sequence ID" value="NZ_CACRUX010000098.1"/>
</dbReference>
<dbReference type="InterPro" id="IPR002035">
    <property type="entry name" value="VWF_A"/>
</dbReference>
<feature type="compositionally biased region" description="Acidic residues" evidence="2">
    <location>
        <begin position="286"/>
        <end position="306"/>
    </location>
</feature>
<gene>
    <name evidence="4" type="primary">bchD</name>
    <name evidence="4" type="ORF">VRLFYP33_02259</name>
</gene>
<sequence length="636" mass="70856">MAATVERALAMALIQPKINSLIISGPTGVGKSYRARKLLQQWNIPYRTIPVHIQAESLTDHIDLEQTIRVGHYVAGKGLFNQSVKVFFIDDFHLIRESLRHLLLQRIREMGGTLIGTVNTAEGSLTISEWETIDLHVAMENPGEAKRLAVLRDILNSEYTESMMSVADFRNAETLISEIVPSEAILQLCISYIVKSGAVGNTNEFLLAVAAAALAGLDQKSYILPKHVEEATLYVLPHRMRQQTEVGNSQNQSLDRDNNQSENNHDNGTVSEEENTPDNNSQEPEQNNDNEDIQNTELEGDNENDVSQDNQSQSDLSDDLDSLNESSENESQNDLDNQDDSLENDGVNNIWPELIAAMNQNLMGLRLDDNKTMDRKARKGSGKRLRTKAGDCGGHYVRAIQYPEPLKDLALDATIRAAAPYQKIRHSELQNNSSLAIQIKAPDYRRKEREKQVGGHYLFVVDASGSMAARKRMEAVKGAIFSLLQDAYEKRDKVGLIVFRKEKAELVLPFTGSIELARRLLEHLPTGGKTPLAGALELAYRTCEQVLRRSPTEKIDVFIVTDGRATYGETDNPVNEALAWGKAFIDLPVGILILDTEQDFIRLGIAKELMQAMRGTYYSIDTITADTVLQVVKGSR</sequence>
<dbReference type="PANTHER" id="PTHR35023:SF1">
    <property type="entry name" value="MG-PROTOPORPHYRIN IX CHELATASE"/>
    <property type="match status" value="1"/>
</dbReference>
<dbReference type="EMBL" id="CACRUX010000098">
    <property type="protein sequence ID" value="VYU49714.1"/>
    <property type="molecule type" value="Genomic_DNA"/>
</dbReference>
<dbReference type="Gene3D" id="1.10.8.80">
    <property type="entry name" value="Magnesium chelatase subunit I, C-Terminal domain"/>
    <property type="match status" value="1"/>
</dbReference>
<dbReference type="InterPro" id="IPR052989">
    <property type="entry name" value="Mg-chelatase_DI-like"/>
</dbReference>
<feature type="compositionally biased region" description="Acidic residues" evidence="2">
    <location>
        <begin position="316"/>
        <end position="343"/>
    </location>
</feature>
<dbReference type="SUPFAM" id="SSF53300">
    <property type="entry name" value="vWA-like"/>
    <property type="match status" value="1"/>
</dbReference>
<dbReference type="InterPro" id="IPR036465">
    <property type="entry name" value="vWFA_dom_sf"/>
</dbReference>
<comment type="similarity">
    <text evidence="1">Belongs to the Mg-chelatase subunits D/I family.</text>
</comment>
<reference evidence="4" key="1">
    <citation type="submission" date="2019-11" db="EMBL/GenBank/DDBJ databases">
        <authorList>
            <person name="Feng L."/>
        </authorList>
    </citation>
    <scope>NUCLEOTIDE SEQUENCE</scope>
    <source>
        <strain evidence="4">VrattiLFYP33</strain>
    </source>
</reference>
<dbReference type="Gene3D" id="3.40.50.410">
    <property type="entry name" value="von Willebrand factor, type A domain"/>
    <property type="match status" value="1"/>
</dbReference>
<dbReference type="Pfam" id="PF13519">
    <property type="entry name" value="VWA_2"/>
    <property type="match status" value="1"/>
</dbReference>
<name>A0A6N3FCE3_9FIRM</name>
<feature type="region of interest" description="Disordered" evidence="2">
    <location>
        <begin position="242"/>
        <end position="346"/>
    </location>
</feature>
<dbReference type="CDD" id="cd01451">
    <property type="entry name" value="vWA_Magnesium_chelatase"/>
    <property type="match status" value="1"/>
</dbReference>
<evidence type="ECO:0000256" key="2">
    <source>
        <dbReference type="SAM" id="MobiDB-lite"/>
    </source>
</evidence>
<dbReference type="PROSITE" id="PS50234">
    <property type="entry name" value="VWFA"/>
    <property type="match status" value="1"/>
</dbReference>
<feature type="compositionally biased region" description="Polar residues" evidence="2">
    <location>
        <begin position="243"/>
        <end position="253"/>
    </location>
</feature>
<dbReference type="InterPro" id="IPR027417">
    <property type="entry name" value="P-loop_NTPase"/>
</dbReference>
<dbReference type="EC" id="6.6.1.1" evidence="4"/>
<dbReference type="InterPro" id="IPR041702">
    <property type="entry name" value="BchD/ChlD_VWA"/>
</dbReference>
<dbReference type="Pfam" id="PF17863">
    <property type="entry name" value="AAA_lid_2"/>
    <property type="match status" value="1"/>
</dbReference>
<feature type="domain" description="VWFA" evidence="3">
    <location>
        <begin position="456"/>
        <end position="591"/>
    </location>
</feature>
<dbReference type="SMART" id="SM00382">
    <property type="entry name" value="AAA"/>
    <property type="match status" value="1"/>
</dbReference>
<keyword evidence="4" id="KW-0436">Ligase</keyword>
<protein>
    <submittedName>
        <fullName evidence="4">Magnesium-chelatase 60 kDa subunit</fullName>
        <ecNumber evidence="4">6.6.1.1</ecNumber>
    </submittedName>
</protein>
<accession>A0A6N3FCE3</accession>
<feature type="compositionally biased region" description="Basic and acidic residues" evidence="2">
    <location>
        <begin position="254"/>
        <end position="265"/>
    </location>
</feature>
<dbReference type="AlphaFoldDB" id="A0A6N3FCE3"/>
<dbReference type="PANTHER" id="PTHR35023">
    <property type="entry name" value="CHELATASE-RELATED"/>
    <property type="match status" value="1"/>
</dbReference>
<organism evidence="4">
    <name type="scientific">Veillonella ratti</name>
    <dbReference type="NCBI Taxonomy" id="103892"/>
    <lineage>
        <taxon>Bacteria</taxon>
        <taxon>Bacillati</taxon>
        <taxon>Bacillota</taxon>
        <taxon>Negativicutes</taxon>
        <taxon>Veillonellales</taxon>
        <taxon>Veillonellaceae</taxon>
        <taxon>Veillonella</taxon>
    </lineage>
</organism>
<dbReference type="SMART" id="SM00327">
    <property type="entry name" value="VWA"/>
    <property type="match status" value="1"/>
</dbReference>